<gene>
    <name evidence="10" type="ORF">A4V15_05500</name>
</gene>
<comment type="caution">
    <text evidence="10">The sequence shown here is derived from an EMBL/GenBank/DDBJ whole genome shotgun (WGS) entry which is preliminary data.</text>
</comment>
<evidence type="ECO:0000256" key="6">
    <source>
        <dbReference type="ARBA" id="ARBA00047356"/>
    </source>
</evidence>
<dbReference type="InterPro" id="IPR050319">
    <property type="entry name" value="ABC_transp_ATP-bind"/>
</dbReference>
<dbReference type="GO" id="GO:0055085">
    <property type="term" value="P:transmembrane transport"/>
    <property type="evidence" value="ECO:0007669"/>
    <property type="project" value="UniProtKB-ARBA"/>
</dbReference>
<name>A0A178LCK2_9PSED</name>
<keyword evidence="4 10" id="KW-0067">ATP-binding</keyword>
<dbReference type="GO" id="GO:0015833">
    <property type="term" value="P:peptide transport"/>
    <property type="evidence" value="ECO:0007669"/>
    <property type="project" value="InterPro"/>
</dbReference>
<dbReference type="InterPro" id="IPR017871">
    <property type="entry name" value="ABC_transporter-like_CS"/>
</dbReference>
<organism evidence="10 11">
    <name type="scientific">Pseudomonas oryzihabitans</name>
    <dbReference type="NCBI Taxonomy" id="47885"/>
    <lineage>
        <taxon>Bacteria</taxon>
        <taxon>Pseudomonadati</taxon>
        <taxon>Pseudomonadota</taxon>
        <taxon>Gammaproteobacteria</taxon>
        <taxon>Pseudomonadales</taxon>
        <taxon>Pseudomonadaceae</taxon>
        <taxon>Pseudomonas</taxon>
    </lineage>
</organism>
<comment type="subunit">
    <text evidence="8">The complex is composed of two ATP-binding proteins (DppD and DppF), two transmembrane proteins (DppB and DppC) and a solute-binding protein (DppA1-A5). Five orthologous SBPs (DppA1-A5) are present in P.aeruginosa, which increases the substrate specificity of the DppBCDF transporter.</text>
</comment>
<evidence type="ECO:0000256" key="3">
    <source>
        <dbReference type="ARBA" id="ARBA00022741"/>
    </source>
</evidence>
<dbReference type="PANTHER" id="PTHR43776">
    <property type="entry name" value="TRANSPORT ATP-BINDING PROTEIN"/>
    <property type="match status" value="1"/>
</dbReference>
<accession>A0A178LCK2</accession>
<dbReference type="Pfam" id="PF00005">
    <property type="entry name" value="ABC_tran"/>
    <property type="match status" value="1"/>
</dbReference>
<comment type="function">
    <text evidence="7">Part of the ABC transporter DppABCDF involved in the uptake of various di/tripeptides. Is also involved in the uptake of phaseolotoxin, a toxic tripeptide inhibiting the enzyme ornithine carbamoyltransferase. Responsible for energy coupling to the transport system.</text>
</comment>
<protein>
    <recommendedName>
        <fullName evidence="5">ABC-type dipeptide transporter</fullName>
        <ecNumber evidence="5">7.4.2.9</ecNumber>
    </recommendedName>
</protein>
<evidence type="ECO:0000256" key="7">
    <source>
        <dbReference type="ARBA" id="ARBA00058018"/>
    </source>
</evidence>
<feature type="domain" description="ABC transporter" evidence="9">
    <location>
        <begin position="7"/>
        <end position="253"/>
    </location>
</feature>
<dbReference type="EMBL" id="LWCR01000034">
    <property type="protein sequence ID" value="OAN26613.1"/>
    <property type="molecule type" value="Genomic_DNA"/>
</dbReference>
<dbReference type="CDD" id="cd03257">
    <property type="entry name" value="ABC_NikE_OppD_transporters"/>
    <property type="match status" value="1"/>
</dbReference>
<dbReference type="Proteomes" id="UP000078356">
    <property type="component" value="Unassembled WGS sequence"/>
</dbReference>
<dbReference type="InterPro" id="IPR013563">
    <property type="entry name" value="Oligopep_ABC_C"/>
</dbReference>
<dbReference type="AlphaFoldDB" id="A0A178LCK2"/>
<evidence type="ECO:0000313" key="10">
    <source>
        <dbReference type="EMBL" id="OAN26613.1"/>
    </source>
</evidence>
<evidence type="ECO:0000256" key="5">
    <source>
        <dbReference type="ARBA" id="ARBA00038852"/>
    </source>
</evidence>
<dbReference type="FunFam" id="3.40.50.300:FF:000016">
    <property type="entry name" value="Oligopeptide ABC transporter ATP-binding component"/>
    <property type="match status" value="1"/>
</dbReference>
<dbReference type="PROSITE" id="PS50893">
    <property type="entry name" value="ABC_TRANSPORTER_2"/>
    <property type="match status" value="1"/>
</dbReference>
<dbReference type="OrthoDB" id="9784450at2"/>
<dbReference type="Pfam" id="PF08352">
    <property type="entry name" value="oligo_HPY"/>
    <property type="match status" value="1"/>
</dbReference>
<dbReference type="InterPro" id="IPR027417">
    <property type="entry name" value="P-loop_NTPase"/>
</dbReference>
<dbReference type="NCBIfam" id="TIGR01727">
    <property type="entry name" value="oligo_HPY"/>
    <property type="match status" value="1"/>
</dbReference>
<dbReference type="EC" id="7.4.2.9" evidence="5"/>
<comment type="catalytic activity">
    <reaction evidence="6">
        <text>a dipeptide(out) + ATP + H2O = a dipeptide(in) + ADP + phosphate + H(+)</text>
        <dbReference type="Rhea" id="RHEA:23120"/>
        <dbReference type="ChEBI" id="CHEBI:15377"/>
        <dbReference type="ChEBI" id="CHEBI:15378"/>
        <dbReference type="ChEBI" id="CHEBI:30616"/>
        <dbReference type="ChEBI" id="CHEBI:43474"/>
        <dbReference type="ChEBI" id="CHEBI:90799"/>
        <dbReference type="ChEBI" id="CHEBI:456216"/>
        <dbReference type="EC" id="7.4.2.9"/>
    </reaction>
</comment>
<proteinExistence type="inferred from homology"/>
<dbReference type="SMART" id="SM00382">
    <property type="entry name" value="AAA"/>
    <property type="match status" value="1"/>
</dbReference>
<dbReference type="GO" id="GO:0005524">
    <property type="term" value="F:ATP binding"/>
    <property type="evidence" value="ECO:0007669"/>
    <property type="project" value="UniProtKB-KW"/>
</dbReference>
<evidence type="ECO:0000256" key="2">
    <source>
        <dbReference type="ARBA" id="ARBA00022448"/>
    </source>
</evidence>
<evidence type="ECO:0000256" key="4">
    <source>
        <dbReference type="ARBA" id="ARBA00022840"/>
    </source>
</evidence>
<sequence length="320" mass="34807">MSREIALELCDIRREFTLGRGLFRPPATLKAVDGISLRLYRGETLGLVGESGCGKSTLAKLLLGLLAPTSGDILVGGEHLRGVDRKHMARHIQPIFQDPYSSLNPRKTVREIVVLPLKVHGLGSAAEQQRRVAEILDVVGLPRRAADSHPGQLSGGQRQRVAIARALVMRPDVLICDEPTSALDVSVQAQILNLLLELKREFGLTYLLISHNLAVVEHLADRVAVMYLGKIVEEREREALFAQPAHPYTRALLDAVLTPDPALGLPALGLGGSFPNPISPPSGCAFHPRCPRCFGPCAERYPERETIPGGSKRCHLPEPA</sequence>
<keyword evidence="3" id="KW-0547">Nucleotide-binding</keyword>
<dbReference type="PROSITE" id="PS00211">
    <property type="entry name" value="ABC_TRANSPORTER_1"/>
    <property type="match status" value="1"/>
</dbReference>
<evidence type="ECO:0000256" key="1">
    <source>
        <dbReference type="ARBA" id="ARBA00005417"/>
    </source>
</evidence>
<dbReference type="Gene3D" id="3.40.50.300">
    <property type="entry name" value="P-loop containing nucleotide triphosphate hydrolases"/>
    <property type="match status" value="1"/>
</dbReference>
<dbReference type="PANTHER" id="PTHR43776:SF7">
    <property type="entry name" value="D,D-DIPEPTIDE TRANSPORT ATP-BINDING PROTEIN DDPF-RELATED"/>
    <property type="match status" value="1"/>
</dbReference>
<comment type="similarity">
    <text evidence="1">Belongs to the ABC transporter superfamily.</text>
</comment>
<dbReference type="GO" id="GO:0016887">
    <property type="term" value="F:ATP hydrolysis activity"/>
    <property type="evidence" value="ECO:0007669"/>
    <property type="project" value="InterPro"/>
</dbReference>
<dbReference type="SUPFAM" id="SSF52540">
    <property type="entry name" value="P-loop containing nucleoside triphosphate hydrolases"/>
    <property type="match status" value="1"/>
</dbReference>
<dbReference type="InterPro" id="IPR003593">
    <property type="entry name" value="AAA+_ATPase"/>
</dbReference>
<dbReference type="InterPro" id="IPR003439">
    <property type="entry name" value="ABC_transporter-like_ATP-bd"/>
</dbReference>
<evidence type="ECO:0000256" key="8">
    <source>
        <dbReference type="ARBA" id="ARBA00065473"/>
    </source>
</evidence>
<reference evidence="10 11" key="1">
    <citation type="submission" date="2016-04" db="EMBL/GenBank/DDBJ databases">
        <title>Draft Genome Sequences of Staphylococcus capitis Strain H36, S. capitis Strain H65, S. cohnii Strain H62, S. hominis Strain H69, Mycobacterium iranicum Strain H39, Plantibacter sp. Strain H53, Pseudomonas oryzihabitans Strain H72, and Microbacterium sp. Strain H83, isolated from residential settings.</title>
        <authorList>
            <person name="Lymperopoulou D."/>
            <person name="Adams R.I."/>
            <person name="Lindow S."/>
            <person name="Coil D.A."/>
            <person name="Jospin G."/>
            <person name="Eisen J.A."/>
        </authorList>
    </citation>
    <scope>NUCLEOTIDE SEQUENCE [LARGE SCALE GENOMIC DNA]</scope>
    <source>
        <strain evidence="10 11">H72</strain>
    </source>
</reference>
<evidence type="ECO:0000259" key="9">
    <source>
        <dbReference type="PROSITE" id="PS50893"/>
    </source>
</evidence>
<dbReference type="RefSeq" id="WP_064308724.1">
    <property type="nucleotide sequence ID" value="NZ_LWCR01000034.1"/>
</dbReference>
<evidence type="ECO:0000313" key="11">
    <source>
        <dbReference type="Proteomes" id="UP000078356"/>
    </source>
</evidence>
<keyword evidence="2" id="KW-0813">Transport</keyword>